<reference evidence="1 2" key="1">
    <citation type="journal article" date="2022" name="BMC Genomics">
        <title>Comparative genome analysis of mycobacteria focusing on tRNA and non-coding RNA.</title>
        <authorList>
            <person name="Behra P.R.K."/>
            <person name="Pettersson B.M.F."/>
            <person name="Ramesh M."/>
            <person name="Das S."/>
            <person name="Dasgupta S."/>
            <person name="Kirsebom L.A."/>
        </authorList>
    </citation>
    <scope>NUCLEOTIDE SEQUENCE [LARGE SCALE GENOMIC DNA]</scope>
    <source>
        <strain evidence="1 2">DSM 44078</strain>
    </source>
</reference>
<protein>
    <submittedName>
        <fullName evidence="1">Uncharacterized protein</fullName>
    </submittedName>
</protein>
<keyword evidence="2" id="KW-1185">Reference proteome</keyword>
<evidence type="ECO:0000313" key="1">
    <source>
        <dbReference type="EMBL" id="MCV7224433.1"/>
    </source>
</evidence>
<dbReference type="EMBL" id="JACKTY010000002">
    <property type="protein sequence ID" value="MCV7224433.1"/>
    <property type="molecule type" value="Genomic_DNA"/>
</dbReference>
<comment type="caution">
    <text evidence="1">The sequence shown here is derived from an EMBL/GenBank/DDBJ whole genome shotgun (WGS) entry which is preliminary data.</text>
</comment>
<evidence type="ECO:0000313" key="2">
    <source>
        <dbReference type="Proteomes" id="UP001526201"/>
    </source>
</evidence>
<name>A0ABT3C4L0_9MYCO</name>
<dbReference type="RefSeq" id="WP_264065165.1">
    <property type="nucleotide sequence ID" value="NZ_JACKTY010000002.1"/>
</dbReference>
<gene>
    <name evidence="1" type="ORF">H7J73_00025</name>
</gene>
<organism evidence="1 2">
    <name type="scientific">Mycolicibacterium komossense</name>
    <dbReference type="NCBI Taxonomy" id="1779"/>
    <lineage>
        <taxon>Bacteria</taxon>
        <taxon>Bacillati</taxon>
        <taxon>Actinomycetota</taxon>
        <taxon>Actinomycetes</taxon>
        <taxon>Mycobacteriales</taxon>
        <taxon>Mycobacteriaceae</taxon>
        <taxon>Mycolicibacterium</taxon>
    </lineage>
</organism>
<proteinExistence type="predicted"/>
<sequence length="76" mass="8087">MQYAIAAELYNSGVGNTGLLAQYANSGGAGLQQYEAIVNNDASRNLQNAVQSYLHGAGVDLDSLWANYNEGYNNAK</sequence>
<dbReference type="Proteomes" id="UP001526201">
    <property type="component" value="Unassembled WGS sequence"/>
</dbReference>
<accession>A0ABT3C4L0</accession>